<name>A0A1W9Z6B8_MYCAI</name>
<accession>A0A1W9Z6B8</accession>
<evidence type="ECO:0000259" key="3">
    <source>
        <dbReference type="SMART" id="SM00822"/>
    </source>
</evidence>
<proteinExistence type="inferred from homology"/>
<keyword evidence="2" id="KW-0560">Oxidoreductase</keyword>
<dbReference type="PRINTS" id="PR00081">
    <property type="entry name" value="GDHRDH"/>
</dbReference>
<dbReference type="CDD" id="cd05233">
    <property type="entry name" value="SDR_c"/>
    <property type="match status" value="1"/>
</dbReference>
<comment type="similarity">
    <text evidence="1">Belongs to the short-chain dehydrogenases/reductases (SDR) family.</text>
</comment>
<evidence type="ECO:0000313" key="4">
    <source>
        <dbReference type="EMBL" id="ORA07620.1"/>
    </source>
</evidence>
<dbReference type="Pfam" id="PF00106">
    <property type="entry name" value="adh_short"/>
    <property type="match status" value="1"/>
</dbReference>
<dbReference type="GO" id="GO:0016491">
    <property type="term" value="F:oxidoreductase activity"/>
    <property type="evidence" value="ECO:0007669"/>
    <property type="project" value="UniProtKB-KW"/>
</dbReference>
<reference evidence="4 5" key="1">
    <citation type="submission" date="2016-12" db="EMBL/GenBank/DDBJ databases">
        <title>The new phylogeny of genus Mycobacterium.</title>
        <authorList>
            <person name="Tortoli E."/>
            <person name="Trovato A."/>
            <person name="Cirillo D.M."/>
        </authorList>
    </citation>
    <scope>NUCLEOTIDE SEQUENCE [LARGE SCALE GENOMIC DNA]</scope>
    <source>
        <strain evidence="4 5">DSM 45069</strain>
    </source>
</reference>
<evidence type="ECO:0000256" key="1">
    <source>
        <dbReference type="ARBA" id="ARBA00006484"/>
    </source>
</evidence>
<comment type="caution">
    <text evidence="4">The sequence shown here is derived from an EMBL/GenBank/DDBJ whole genome shotgun (WGS) entry which is preliminary data.</text>
</comment>
<dbReference type="InterPro" id="IPR057326">
    <property type="entry name" value="KR_dom"/>
</dbReference>
<dbReference type="SMART" id="SM00822">
    <property type="entry name" value="PKS_KR"/>
    <property type="match status" value="1"/>
</dbReference>
<dbReference type="PROSITE" id="PS00061">
    <property type="entry name" value="ADH_SHORT"/>
    <property type="match status" value="1"/>
</dbReference>
<dbReference type="Gene3D" id="3.40.50.720">
    <property type="entry name" value="NAD(P)-binding Rossmann-like Domain"/>
    <property type="match status" value="1"/>
</dbReference>
<evidence type="ECO:0000313" key="5">
    <source>
        <dbReference type="Proteomes" id="UP000192707"/>
    </source>
</evidence>
<dbReference type="PIRSF" id="PIRSF000126">
    <property type="entry name" value="11-beta-HSD1"/>
    <property type="match status" value="1"/>
</dbReference>
<dbReference type="AlphaFoldDB" id="A0A1W9Z6B8"/>
<feature type="domain" description="Ketoreductase" evidence="3">
    <location>
        <begin position="10"/>
        <end position="189"/>
    </location>
</feature>
<gene>
    <name evidence="4" type="ORF">BST14_27045</name>
</gene>
<dbReference type="InterPro" id="IPR002347">
    <property type="entry name" value="SDR_fam"/>
</dbReference>
<dbReference type="InterPro" id="IPR020904">
    <property type="entry name" value="Sc_DH/Rdtase_CS"/>
</dbReference>
<sequence length="266" mass="27962">MAIPAPSQNTVAIVTGASSGIGAECARRLAHAGHRVVLVARSLGKLEKLAAELESRGSAPIVKRCDVSSAQDRGHLVRELDESGMVVETAVLNAGFGMGGPFIEHDPDRLQTMLRTNIEGVVMLASAWAPLMAARQRGAILIVSSSAGNQPTPNLGAYCATKAAVTSFAEMLHEELRHCGVTVTVLCPGKVETEFTEVAQVHKMSDRVPSALTISAPRCAQAGLDALAVGRRKVVPNLGPRALYYLGGALPTGIWLRGSRRLLSNG</sequence>
<dbReference type="GO" id="GO:0016020">
    <property type="term" value="C:membrane"/>
    <property type="evidence" value="ECO:0007669"/>
    <property type="project" value="TreeGrafter"/>
</dbReference>
<dbReference type="PANTHER" id="PTHR44196">
    <property type="entry name" value="DEHYDROGENASE/REDUCTASE SDR FAMILY MEMBER 7B"/>
    <property type="match status" value="1"/>
</dbReference>
<protein>
    <recommendedName>
        <fullName evidence="3">Ketoreductase domain-containing protein</fullName>
    </recommendedName>
</protein>
<dbReference type="InterPro" id="IPR036291">
    <property type="entry name" value="NAD(P)-bd_dom_sf"/>
</dbReference>
<organism evidence="4 5">
    <name type="scientific">Mycobacterium arosiense ATCC BAA-1401 = DSM 45069</name>
    <dbReference type="NCBI Taxonomy" id="1265311"/>
    <lineage>
        <taxon>Bacteria</taxon>
        <taxon>Bacillati</taxon>
        <taxon>Actinomycetota</taxon>
        <taxon>Actinomycetes</taxon>
        <taxon>Mycobacteriales</taxon>
        <taxon>Mycobacteriaceae</taxon>
        <taxon>Mycobacterium</taxon>
        <taxon>Mycobacterium avium complex (MAC)</taxon>
    </lineage>
</organism>
<dbReference type="EMBL" id="MVHG01000136">
    <property type="protein sequence ID" value="ORA07620.1"/>
    <property type="molecule type" value="Genomic_DNA"/>
</dbReference>
<dbReference type="PANTHER" id="PTHR44196:SF1">
    <property type="entry name" value="DEHYDROGENASE_REDUCTASE SDR FAMILY MEMBER 7B"/>
    <property type="match status" value="1"/>
</dbReference>
<dbReference type="RefSeq" id="WP_083067351.1">
    <property type="nucleotide sequence ID" value="NZ_MVHG01000136.1"/>
</dbReference>
<dbReference type="SUPFAM" id="SSF51735">
    <property type="entry name" value="NAD(P)-binding Rossmann-fold domains"/>
    <property type="match status" value="1"/>
</dbReference>
<evidence type="ECO:0000256" key="2">
    <source>
        <dbReference type="ARBA" id="ARBA00023002"/>
    </source>
</evidence>
<keyword evidence="5" id="KW-1185">Reference proteome</keyword>
<dbReference type="Proteomes" id="UP000192707">
    <property type="component" value="Unassembled WGS sequence"/>
</dbReference>
<dbReference type="OrthoDB" id="9797538at2"/>